<keyword evidence="1" id="KW-1133">Transmembrane helix</keyword>
<feature type="transmembrane region" description="Helical" evidence="1">
    <location>
        <begin position="86"/>
        <end position="105"/>
    </location>
</feature>
<dbReference type="Proteomes" id="UP000531216">
    <property type="component" value="Unassembled WGS sequence"/>
</dbReference>
<reference evidence="3 4" key="1">
    <citation type="submission" date="2020-08" db="EMBL/GenBank/DDBJ databases">
        <title>Genomic Encyclopedia of Type Strains, Phase IV (KMG-IV): sequencing the most valuable type-strain genomes for metagenomic binning, comparative biology and taxonomic classification.</title>
        <authorList>
            <person name="Goeker M."/>
        </authorList>
    </citation>
    <scope>NUCLEOTIDE SEQUENCE [LARGE SCALE GENOMIC DNA]</scope>
    <source>
        <strain evidence="3 4">DSM 25024</strain>
    </source>
</reference>
<feature type="transmembrane region" description="Helical" evidence="1">
    <location>
        <begin position="240"/>
        <end position="257"/>
    </location>
</feature>
<dbReference type="AlphaFoldDB" id="A0A7W6BTS2"/>
<feature type="transmembrane region" description="Helical" evidence="1">
    <location>
        <begin position="327"/>
        <end position="346"/>
    </location>
</feature>
<feature type="transmembrane region" description="Helical" evidence="1">
    <location>
        <begin position="269"/>
        <end position="287"/>
    </location>
</feature>
<gene>
    <name evidence="3" type="ORF">GGR05_002305</name>
</gene>
<accession>A0A7W6BTS2</accession>
<dbReference type="PANTHER" id="PTHR23028:SF53">
    <property type="entry name" value="ACYL_TRANSF_3 DOMAIN-CONTAINING PROTEIN"/>
    <property type="match status" value="1"/>
</dbReference>
<evidence type="ECO:0000256" key="1">
    <source>
        <dbReference type="SAM" id="Phobius"/>
    </source>
</evidence>
<dbReference type="RefSeq" id="WP_175526841.1">
    <property type="nucleotide sequence ID" value="NZ_FOOA01000008.1"/>
</dbReference>
<keyword evidence="1" id="KW-0812">Transmembrane</keyword>
<protein>
    <submittedName>
        <fullName evidence="3">Peptidoglycan/LPS O-acetylase OafA/YrhL</fullName>
    </submittedName>
</protein>
<feature type="transmembrane region" description="Helical" evidence="1">
    <location>
        <begin position="217"/>
        <end position="234"/>
    </location>
</feature>
<dbReference type="InterPro" id="IPR002656">
    <property type="entry name" value="Acyl_transf_3_dom"/>
</dbReference>
<comment type="caution">
    <text evidence="3">The sequence shown here is derived from an EMBL/GenBank/DDBJ whole genome shotgun (WGS) entry which is preliminary data.</text>
</comment>
<evidence type="ECO:0000313" key="3">
    <source>
        <dbReference type="EMBL" id="MBB3936155.1"/>
    </source>
</evidence>
<dbReference type="GO" id="GO:0016747">
    <property type="term" value="F:acyltransferase activity, transferring groups other than amino-acyl groups"/>
    <property type="evidence" value="ECO:0007669"/>
    <property type="project" value="InterPro"/>
</dbReference>
<evidence type="ECO:0000259" key="2">
    <source>
        <dbReference type="Pfam" id="PF01757"/>
    </source>
</evidence>
<dbReference type="GO" id="GO:0009103">
    <property type="term" value="P:lipopolysaccharide biosynthetic process"/>
    <property type="evidence" value="ECO:0007669"/>
    <property type="project" value="TreeGrafter"/>
</dbReference>
<proteinExistence type="predicted"/>
<organism evidence="3 4">
    <name type="scientific">Aureimonas phyllosphaerae</name>
    <dbReference type="NCBI Taxonomy" id="1166078"/>
    <lineage>
        <taxon>Bacteria</taxon>
        <taxon>Pseudomonadati</taxon>
        <taxon>Pseudomonadota</taxon>
        <taxon>Alphaproteobacteria</taxon>
        <taxon>Hyphomicrobiales</taxon>
        <taxon>Aurantimonadaceae</taxon>
        <taxon>Aureimonas</taxon>
    </lineage>
</organism>
<evidence type="ECO:0000313" key="4">
    <source>
        <dbReference type="Proteomes" id="UP000531216"/>
    </source>
</evidence>
<dbReference type="GO" id="GO:0016020">
    <property type="term" value="C:membrane"/>
    <property type="evidence" value="ECO:0007669"/>
    <property type="project" value="TreeGrafter"/>
</dbReference>
<keyword evidence="1" id="KW-0472">Membrane</keyword>
<feature type="transmembrane region" description="Helical" evidence="1">
    <location>
        <begin position="293"/>
        <end position="315"/>
    </location>
</feature>
<feature type="transmembrane region" description="Helical" evidence="1">
    <location>
        <begin position="12"/>
        <end position="29"/>
    </location>
</feature>
<sequence>MVSSSAAAPWGYLALLAVWPVALGVAWGISRWRPGPATAMARLGSLDGVRGVLALAVMAHHFRIAWNWRLTGRWDLPAETLFKNLGPAGVIVFFMITGFLFWGKLVDARGRLDVPRFAIARVFRIYPAYLLSLVGIAALSWAAADTVSALPAPEAWGSLWTWLTFGFSPDIGFRGTPEAHLINAGVIWTLQYEWVFYAALPVIGLLLMLRPSGTARVAALVIVAALMSLVPAAPIDWFQWHIAAGFAYGALTSEALRGQALARALRGRAAAILGIAAVGAMLALPGYPFGAIAFLLLWIPFSAVAAGNTMFGTLASRPAVALGDASYSLYLFHGLFVFVFFRMVPVEALGHAAVWLGLPLVAAAASAFALLCFRLVEAPSMAVGRRLAGRGRSPRPSEEVAP</sequence>
<feature type="transmembrane region" description="Helical" evidence="1">
    <location>
        <begin position="194"/>
        <end position="210"/>
    </location>
</feature>
<dbReference type="PANTHER" id="PTHR23028">
    <property type="entry name" value="ACETYLTRANSFERASE"/>
    <property type="match status" value="1"/>
</dbReference>
<feature type="transmembrane region" description="Helical" evidence="1">
    <location>
        <begin position="126"/>
        <end position="144"/>
    </location>
</feature>
<name>A0A7W6BTS2_9HYPH</name>
<dbReference type="InterPro" id="IPR050879">
    <property type="entry name" value="Acyltransferase_3"/>
</dbReference>
<dbReference type="Pfam" id="PF01757">
    <property type="entry name" value="Acyl_transf_3"/>
    <property type="match status" value="1"/>
</dbReference>
<dbReference type="EMBL" id="JACIDO010000004">
    <property type="protein sequence ID" value="MBB3936155.1"/>
    <property type="molecule type" value="Genomic_DNA"/>
</dbReference>
<feature type="transmembrane region" description="Helical" evidence="1">
    <location>
        <begin position="352"/>
        <end position="376"/>
    </location>
</feature>
<keyword evidence="4" id="KW-1185">Reference proteome</keyword>
<feature type="domain" description="Acyltransferase 3" evidence="2">
    <location>
        <begin position="45"/>
        <end position="372"/>
    </location>
</feature>